<accession>A0A1Q5T0T3</accession>
<dbReference type="Pfam" id="PF11927">
    <property type="entry name" value="HODM_asu-like"/>
    <property type="match status" value="2"/>
</dbReference>
<keyword evidence="2" id="KW-1185">Reference proteome</keyword>
<protein>
    <submittedName>
        <fullName evidence="1">Uncharacterized protein</fullName>
    </submittedName>
</protein>
<organism evidence="1 2">
    <name type="scientific">Penicillium subrubescens</name>
    <dbReference type="NCBI Taxonomy" id="1316194"/>
    <lineage>
        <taxon>Eukaryota</taxon>
        <taxon>Fungi</taxon>
        <taxon>Dikarya</taxon>
        <taxon>Ascomycota</taxon>
        <taxon>Pezizomycotina</taxon>
        <taxon>Eurotiomycetes</taxon>
        <taxon>Eurotiomycetidae</taxon>
        <taxon>Eurotiales</taxon>
        <taxon>Aspergillaceae</taxon>
        <taxon>Penicillium</taxon>
    </lineage>
</organism>
<dbReference type="AlphaFoldDB" id="A0A1Q5T0T3"/>
<reference evidence="1 2" key="1">
    <citation type="submission" date="2016-10" db="EMBL/GenBank/DDBJ databases">
        <title>Genome sequence of the ascomycete fungus Penicillium subrubescens.</title>
        <authorList>
            <person name="De Vries R.P."/>
            <person name="Peng M."/>
            <person name="Dilokpimol A."/>
            <person name="Hilden K."/>
            <person name="Makela M.R."/>
            <person name="Grigoriev I."/>
            <person name="Riley R."/>
            <person name="Granchi Z."/>
        </authorList>
    </citation>
    <scope>NUCLEOTIDE SEQUENCE [LARGE SCALE GENOMIC DNA]</scope>
    <source>
        <strain evidence="1 2">CBS 132785</strain>
    </source>
</reference>
<evidence type="ECO:0000313" key="1">
    <source>
        <dbReference type="EMBL" id="OKO93854.1"/>
    </source>
</evidence>
<gene>
    <name evidence="1" type="ORF">PENSUB_12133</name>
</gene>
<name>A0A1Q5T0T3_9EURO</name>
<dbReference type="Proteomes" id="UP000186955">
    <property type="component" value="Unassembled WGS sequence"/>
</dbReference>
<evidence type="ECO:0000313" key="2">
    <source>
        <dbReference type="Proteomes" id="UP000186955"/>
    </source>
</evidence>
<dbReference type="InterPro" id="IPR021848">
    <property type="entry name" value="HODM_asu-like"/>
</dbReference>
<dbReference type="EMBL" id="MNBE01000723">
    <property type="protein sequence ID" value="OKO93854.1"/>
    <property type="molecule type" value="Genomic_DNA"/>
</dbReference>
<comment type="caution">
    <text evidence="1">The sequence shown here is derived from an EMBL/GenBank/DDBJ whole genome shotgun (WGS) entry which is preliminary data.</text>
</comment>
<proteinExistence type="predicted"/>
<dbReference type="STRING" id="1316194.A0A1Q5T0T3"/>
<sequence length="206" mass="24637">MGIRKLSWDNWIEMDSYFLRYHDMKASELKKDFNAHVKYVDNAMTRDACFELYEELVRYLTHRYPKVYRLEGGKFFIQLDDGLHWSHRMGDQAGTEVASWATANSKELSIDEIHFRSERQTLRRLPRSKAVVFTVRSYFEPVTRIAQESHIPGRLAEAIRNWDETVSFYKGKSHWDKILLPYLDEQDQLQKERGIMEQNEEQSFPY</sequence>